<dbReference type="InterPro" id="IPR002525">
    <property type="entry name" value="Transp_IS110-like_N"/>
</dbReference>
<evidence type="ECO:0000259" key="1">
    <source>
        <dbReference type="Pfam" id="PF01548"/>
    </source>
</evidence>
<dbReference type="EMBL" id="JBHSBH010000010">
    <property type="protein sequence ID" value="MFC3997297.1"/>
    <property type="molecule type" value="Genomic_DNA"/>
</dbReference>
<dbReference type="NCBIfam" id="NF033542">
    <property type="entry name" value="transpos_IS110"/>
    <property type="match status" value="1"/>
</dbReference>
<dbReference type="RefSeq" id="WP_378534151.1">
    <property type="nucleotide sequence ID" value="NZ_JBHSBH010000010.1"/>
</dbReference>
<accession>A0ABV8FMF3</accession>
<evidence type="ECO:0000313" key="3">
    <source>
        <dbReference type="EMBL" id="MFC3997297.1"/>
    </source>
</evidence>
<reference evidence="4" key="1">
    <citation type="journal article" date="2019" name="Int. J. Syst. Evol. Microbiol.">
        <title>The Global Catalogue of Microorganisms (GCM) 10K type strain sequencing project: providing services to taxonomists for standard genome sequencing and annotation.</title>
        <authorList>
            <consortium name="The Broad Institute Genomics Platform"/>
            <consortium name="The Broad Institute Genome Sequencing Center for Infectious Disease"/>
            <person name="Wu L."/>
            <person name="Ma J."/>
        </authorList>
    </citation>
    <scope>NUCLEOTIDE SEQUENCE [LARGE SCALE GENOMIC DNA]</scope>
    <source>
        <strain evidence="4">TBRC 1826</strain>
    </source>
</reference>
<dbReference type="Proteomes" id="UP001595847">
    <property type="component" value="Unassembled WGS sequence"/>
</dbReference>
<dbReference type="InterPro" id="IPR003346">
    <property type="entry name" value="Transposase_20"/>
</dbReference>
<sequence length="399" mass="43395">MAASAGFDIAKDFHWLAAVDDRGQKLTSHRVDNTPEAIDDAITELRTIADEHDGVRIGLDILGGIAGLLTAMLLAEGFACVHIPGLAVNRARRGTRGGENKSDPRDAKVIAEQVMLRDDLRAVEVPEETAVELRLLVAHRTSLVKDTTAKVARLRDLLCGIHPGLERVVDPTNASGLILLGHYVTPAEIRRAGERRITEYLQRRGVKRTRAQSLADAATSSAKAQEVAVVGERRTAALIREFAEDLLAARDRLKAVDAEIEELVRSHPDGALIRSLPGMGATLTAEFIAAAGDTSRFSGPDALAAAAGLAPVLSQSGRICYSRGATGGDKALKRVFYQSAFCTLQRHPTSRAFYDKKRAEGKRHHQALIALARRRVNVLYAILRDRTPYRDRPALRHVA</sequence>
<name>A0ABV8FMF3_9ACTN</name>
<dbReference type="Pfam" id="PF02371">
    <property type="entry name" value="Transposase_20"/>
    <property type="match status" value="1"/>
</dbReference>
<feature type="domain" description="Transposase IS116/IS110/IS902 C-terminal" evidence="2">
    <location>
        <begin position="271"/>
        <end position="354"/>
    </location>
</feature>
<gene>
    <name evidence="3" type="ORF">ACFOVU_15305</name>
</gene>
<proteinExistence type="predicted"/>
<comment type="caution">
    <text evidence="3">The sequence shown here is derived from an EMBL/GenBank/DDBJ whole genome shotgun (WGS) entry which is preliminary data.</text>
</comment>
<evidence type="ECO:0000259" key="2">
    <source>
        <dbReference type="Pfam" id="PF02371"/>
    </source>
</evidence>
<dbReference type="Pfam" id="PF01548">
    <property type="entry name" value="DEDD_Tnp_IS110"/>
    <property type="match status" value="1"/>
</dbReference>
<dbReference type="PANTHER" id="PTHR33055">
    <property type="entry name" value="TRANSPOSASE FOR INSERTION SEQUENCE ELEMENT IS1111A"/>
    <property type="match status" value="1"/>
</dbReference>
<dbReference type="PANTHER" id="PTHR33055:SF3">
    <property type="entry name" value="PUTATIVE TRANSPOSASE FOR IS117-RELATED"/>
    <property type="match status" value="1"/>
</dbReference>
<feature type="domain" description="Transposase IS110-like N-terminal" evidence="1">
    <location>
        <begin position="5"/>
        <end position="163"/>
    </location>
</feature>
<dbReference type="InterPro" id="IPR047650">
    <property type="entry name" value="Transpos_IS110"/>
</dbReference>
<evidence type="ECO:0000313" key="4">
    <source>
        <dbReference type="Proteomes" id="UP001595847"/>
    </source>
</evidence>
<organism evidence="3 4">
    <name type="scientific">Nocardiopsis sediminis</name>
    <dbReference type="NCBI Taxonomy" id="1778267"/>
    <lineage>
        <taxon>Bacteria</taxon>
        <taxon>Bacillati</taxon>
        <taxon>Actinomycetota</taxon>
        <taxon>Actinomycetes</taxon>
        <taxon>Streptosporangiales</taxon>
        <taxon>Nocardiopsidaceae</taxon>
        <taxon>Nocardiopsis</taxon>
    </lineage>
</organism>
<keyword evidence="4" id="KW-1185">Reference proteome</keyword>
<protein>
    <submittedName>
        <fullName evidence="3">IS110 family transposase</fullName>
    </submittedName>
</protein>